<dbReference type="HOGENOM" id="CLU_1834300_0_0_12"/>
<keyword evidence="2" id="KW-1185">Reference proteome</keyword>
<gene>
    <name evidence="1" type="ORF">HMPREF9194_02338</name>
</gene>
<evidence type="ECO:0000313" key="2">
    <source>
        <dbReference type="Proteomes" id="UP000014541"/>
    </source>
</evidence>
<dbReference type="AlphaFoldDB" id="S3K153"/>
<name>S3K153_TREMA</name>
<evidence type="ECO:0000313" key="1">
    <source>
        <dbReference type="EMBL" id="EPF31983.1"/>
    </source>
</evidence>
<dbReference type="Proteomes" id="UP000014541">
    <property type="component" value="Unassembled WGS sequence"/>
</dbReference>
<dbReference type="EMBL" id="ATFF01000006">
    <property type="protein sequence ID" value="EPF31983.1"/>
    <property type="molecule type" value="Genomic_DNA"/>
</dbReference>
<sequence length="140" mass="16314">MHTGRNVCIAYGDARCYGVVELLECNHPRGTLKTPRRRSFAFYRFHTPFPYIRVHAKSFGTNVFLLCRYAFCTGRKRRRANNYAGIVWNLYEAYRFQLEFAVRQPSRAGTYSLFKLLTPYAQGGRPSLCAFIFSPKRSHL</sequence>
<accession>S3K153</accession>
<reference evidence="1 2" key="1">
    <citation type="submission" date="2013-04" db="EMBL/GenBank/DDBJ databases">
        <title>The Genome Sequence of Treponema maltophilum ATCC 51939.</title>
        <authorList>
            <consortium name="The Broad Institute Genomics Platform"/>
            <person name="Earl A."/>
            <person name="Ward D."/>
            <person name="Feldgarden M."/>
            <person name="Gevers D."/>
            <person name="Leonetti C."/>
            <person name="Blanton J.M."/>
            <person name="Dewhirst F.E."/>
            <person name="Izard J."/>
            <person name="Walker B."/>
            <person name="Young S."/>
            <person name="Zeng Q."/>
            <person name="Gargeya S."/>
            <person name="Fitzgerald M."/>
            <person name="Haas B."/>
            <person name="Abouelleil A."/>
            <person name="Allen A.W."/>
            <person name="Alvarado L."/>
            <person name="Arachchi H.M."/>
            <person name="Berlin A.M."/>
            <person name="Chapman S.B."/>
            <person name="Gainer-Dewar J."/>
            <person name="Goldberg J."/>
            <person name="Griggs A."/>
            <person name="Gujja S."/>
            <person name="Hansen M."/>
            <person name="Howarth C."/>
            <person name="Imamovic A."/>
            <person name="Ireland A."/>
            <person name="Larimer J."/>
            <person name="McCowan C."/>
            <person name="Murphy C."/>
            <person name="Pearson M."/>
            <person name="Poon T.W."/>
            <person name="Priest M."/>
            <person name="Roberts A."/>
            <person name="Saif S."/>
            <person name="Shea T."/>
            <person name="Sisk P."/>
            <person name="Sykes S."/>
            <person name="Wortman J."/>
            <person name="Nusbaum C."/>
            <person name="Birren B."/>
        </authorList>
    </citation>
    <scope>NUCLEOTIDE SEQUENCE [LARGE SCALE GENOMIC DNA]</scope>
    <source>
        <strain evidence="1 2">ATCC 51939</strain>
    </source>
</reference>
<protein>
    <submittedName>
        <fullName evidence="1">Uncharacterized protein</fullName>
    </submittedName>
</protein>
<organism evidence="1 2">
    <name type="scientific">Treponema maltophilum ATCC 51939</name>
    <dbReference type="NCBI Taxonomy" id="1125699"/>
    <lineage>
        <taxon>Bacteria</taxon>
        <taxon>Pseudomonadati</taxon>
        <taxon>Spirochaetota</taxon>
        <taxon>Spirochaetia</taxon>
        <taxon>Spirochaetales</taxon>
        <taxon>Treponemataceae</taxon>
        <taxon>Treponema</taxon>
    </lineage>
</organism>
<proteinExistence type="predicted"/>
<comment type="caution">
    <text evidence="1">The sequence shown here is derived from an EMBL/GenBank/DDBJ whole genome shotgun (WGS) entry which is preliminary data.</text>
</comment>